<feature type="transmembrane region" description="Helical" evidence="1">
    <location>
        <begin position="9"/>
        <end position="29"/>
    </location>
</feature>
<dbReference type="InterPro" id="IPR025250">
    <property type="entry name" value="DUF4199"/>
</dbReference>
<feature type="transmembrane region" description="Helical" evidence="1">
    <location>
        <begin position="71"/>
        <end position="94"/>
    </location>
</feature>
<evidence type="ECO:0000256" key="1">
    <source>
        <dbReference type="SAM" id="Phobius"/>
    </source>
</evidence>
<accession>A0A3S0QGL8</accession>
<sequence>MNNQAVMRTALRVGLLAGAVCIAWTVLLYATGQSPFGPKRLMTIFVAPVAAVVAQWQVRKHHREQASLGRQLLVGLLAVGLTAALSAVGVYSVARTGGEPLMRQNLAEATQIVRASRKQFSEKELSQAAYEANLRSLPVAAGTAQGVANEDFQKKLIAGLLIILPGAIFLRR</sequence>
<keyword evidence="1" id="KW-0812">Transmembrane</keyword>
<organism evidence="2 3">
    <name type="scientific">Hymenobacter gummosus</name>
    <dbReference type="NCBI Taxonomy" id="1776032"/>
    <lineage>
        <taxon>Bacteria</taxon>
        <taxon>Pseudomonadati</taxon>
        <taxon>Bacteroidota</taxon>
        <taxon>Cytophagia</taxon>
        <taxon>Cytophagales</taxon>
        <taxon>Hymenobacteraceae</taxon>
        <taxon>Hymenobacter</taxon>
    </lineage>
</organism>
<keyword evidence="3" id="KW-1185">Reference proteome</keyword>
<comment type="caution">
    <text evidence="2">The sequence shown here is derived from an EMBL/GenBank/DDBJ whole genome shotgun (WGS) entry which is preliminary data.</text>
</comment>
<protein>
    <submittedName>
        <fullName evidence="2">DUF4199 family protein</fullName>
    </submittedName>
</protein>
<feature type="transmembrane region" description="Helical" evidence="1">
    <location>
        <begin position="41"/>
        <end position="59"/>
    </location>
</feature>
<dbReference type="EMBL" id="RXOF01000011">
    <property type="protein sequence ID" value="RTQ47924.1"/>
    <property type="molecule type" value="Genomic_DNA"/>
</dbReference>
<keyword evidence="1" id="KW-1133">Transmembrane helix</keyword>
<dbReference type="AlphaFoldDB" id="A0A3S0QGL8"/>
<dbReference type="OrthoDB" id="882765at2"/>
<proteinExistence type="predicted"/>
<dbReference type="Proteomes" id="UP000282184">
    <property type="component" value="Unassembled WGS sequence"/>
</dbReference>
<name>A0A3S0QGL8_9BACT</name>
<reference evidence="2 3" key="1">
    <citation type="submission" date="2018-12" db="EMBL/GenBank/DDBJ databases">
        <title>Hymenobacter gummosus sp. nov., isolated from a spring.</title>
        <authorList>
            <person name="Nie L."/>
        </authorList>
    </citation>
    <scope>NUCLEOTIDE SEQUENCE [LARGE SCALE GENOMIC DNA]</scope>
    <source>
        <strain evidence="2 3">KCTC 52166</strain>
    </source>
</reference>
<keyword evidence="1" id="KW-0472">Membrane</keyword>
<gene>
    <name evidence="2" type="ORF">EJV47_18585</name>
</gene>
<evidence type="ECO:0000313" key="2">
    <source>
        <dbReference type="EMBL" id="RTQ47924.1"/>
    </source>
</evidence>
<evidence type="ECO:0000313" key="3">
    <source>
        <dbReference type="Proteomes" id="UP000282184"/>
    </source>
</evidence>
<dbReference type="Pfam" id="PF13858">
    <property type="entry name" value="DUF4199"/>
    <property type="match status" value="1"/>
</dbReference>